<keyword evidence="2" id="KW-1277">Toxin-antitoxin system</keyword>
<dbReference type="InterPro" id="IPR029060">
    <property type="entry name" value="PIN-like_dom_sf"/>
</dbReference>
<dbReference type="GO" id="GO:0046872">
    <property type="term" value="F:metal ion binding"/>
    <property type="evidence" value="ECO:0007669"/>
    <property type="project" value="UniProtKB-KW"/>
</dbReference>
<dbReference type="PANTHER" id="PTHR33653:SF1">
    <property type="entry name" value="RIBONUCLEASE VAPC2"/>
    <property type="match status" value="1"/>
</dbReference>
<organism evidence="9 10">
    <name type="scientific">Aromatoleum tolulyticum</name>
    <dbReference type="NCBI Taxonomy" id="34027"/>
    <lineage>
        <taxon>Bacteria</taxon>
        <taxon>Pseudomonadati</taxon>
        <taxon>Pseudomonadota</taxon>
        <taxon>Betaproteobacteria</taxon>
        <taxon>Rhodocyclales</taxon>
        <taxon>Rhodocyclaceae</taxon>
        <taxon>Aromatoleum</taxon>
    </lineage>
</organism>
<feature type="domain" description="PIN" evidence="8">
    <location>
        <begin position="8"/>
        <end position="89"/>
    </location>
</feature>
<evidence type="ECO:0000256" key="5">
    <source>
        <dbReference type="ARBA" id="ARBA00022801"/>
    </source>
</evidence>
<dbReference type="GO" id="GO:0004518">
    <property type="term" value="F:nuclease activity"/>
    <property type="evidence" value="ECO:0007669"/>
    <property type="project" value="UniProtKB-KW"/>
</dbReference>
<keyword evidence="3" id="KW-0540">Nuclease</keyword>
<comment type="similarity">
    <text evidence="7">Belongs to the PINc/VapC protein family.</text>
</comment>
<keyword evidence="6" id="KW-0460">Magnesium</keyword>
<evidence type="ECO:0000313" key="10">
    <source>
        <dbReference type="Proteomes" id="UP000186819"/>
    </source>
</evidence>
<accession>A0A1N7B651</accession>
<keyword evidence="10" id="KW-1185">Reference proteome</keyword>
<dbReference type="CDD" id="cd18738">
    <property type="entry name" value="PIN_VapC4-5_FitB-like"/>
    <property type="match status" value="1"/>
</dbReference>
<keyword evidence="4" id="KW-0479">Metal-binding</keyword>
<evidence type="ECO:0000256" key="1">
    <source>
        <dbReference type="ARBA" id="ARBA00001946"/>
    </source>
</evidence>
<dbReference type="AlphaFoldDB" id="A0A1N7B651"/>
<gene>
    <name evidence="9" type="ORF">SAMN05421829_11674</name>
</gene>
<dbReference type="SUPFAM" id="SSF88723">
    <property type="entry name" value="PIN domain-like"/>
    <property type="match status" value="1"/>
</dbReference>
<dbReference type="InterPro" id="IPR002716">
    <property type="entry name" value="PIN_dom"/>
</dbReference>
<sequence>MREQARISVITRMEVLGWRGHTDESRARARFLLDQLDEIALTSVVVERVIEMRSTIAIKLPDAIIAASALIEGLPLMTRNIRDFKAVAGLQLIDPFFV</sequence>
<dbReference type="STRING" id="34027.SAMN05421829_11674"/>
<dbReference type="Proteomes" id="UP000186819">
    <property type="component" value="Unassembled WGS sequence"/>
</dbReference>
<evidence type="ECO:0000256" key="2">
    <source>
        <dbReference type="ARBA" id="ARBA00022649"/>
    </source>
</evidence>
<evidence type="ECO:0000256" key="3">
    <source>
        <dbReference type="ARBA" id="ARBA00022722"/>
    </source>
</evidence>
<evidence type="ECO:0000256" key="4">
    <source>
        <dbReference type="ARBA" id="ARBA00022723"/>
    </source>
</evidence>
<evidence type="ECO:0000259" key="8">
    <source>
        <dbReference type="Pfam" id="PF01850"/>
    </source>
</evidence>
<protein>
    <recommendedName>
        <fullName evidence="8">PIN domain-containing protein</fullName>
    </recommendedName>
</protein>
<evidence type="ECO:0000256" key="7">
    <source>
        <dbReference type="ARBA" id="ARBA00038093"/>
    </source>
</evidence>
<evidence type="ECO:0000256" key="6">
    <source>
        <dbReference type="ARBA" id="ARBA00022842"/>
    </source>
</evidence>
<dbReference type="EMBL" id="FTMD01000016">
    <property type="protein sequence ID" value="SIR46727.1"/>
    <property type="molecule type" value="Genomic_DNA"/>
</dbReference>
<dbReference type="PANTHER" id="PTHR33653">
    <property type="entry name" value="RIBONUCLEASE VAPC2"/>
    <property type="match status" value="1"/>
</dbReference>
<comment type="cofactor">
    <cofactor evidence="1">
        <name>Mg(2+)</name>
        <dbReference type="ChEBI" id="CHEBI:18420"/>
    </cofactor>
</comment>
<dbReference type="InterPro" id="IPR050556">
    <property type="entry name" value="Type_II_TA_system_RNase"/>
</dbReference>
<keyword evidence="5" id="KW-0378">Hydrolase</keyword>
<reference evidence="10" key="1">
    <citation type="submission" date="2017-01" db="EMBL/GenBank/DDBJ databases">
        <authorList>
            <person name="Varghese N."/>
            <person name="Submissions S."/>
        </authorList>
    </citation>
    <scope>NUCLEOTIDE SEQUENCE [LARGE SCALE GENOMIC DNA]</scope>
    <source>
        <strain evidence="10">ATCC 51758</strain>
    </source>
</reference>
<proteinExistence type="inferred from homology"/>
<dbReference type="GO" id="GO:0016787">
    <property type="term" value="F:hydrolase activity"/>
    <property type="evidence" value="ECO:0007669"/>
    <property type="project" value="UniProtKB-KW"/>
</dbReference>
<evidence type="ECO:0000313" key="9">
    <source>
        <dbReference type="EMBL" id="SIR46727.1"/>
    </source>
</evidence>
<dbReference type="Pfam" id="PF01850">
    <property type="entry name" value="PIN"/>
    <property type="match status" value="1"/>
</dbReference>
<name>A0A1N7B651_9RHOO</name>
<dbReference type="Gene3D" id="3.40.50.1010">
    <property type="entry name" value="5'-nuclease"/>
    <property type="match status" value="1"/>
</dbReference>